<dbReference type="AlphaFoldDB" id="J9BCE6"/>
<dbReference type="Proteomes" id="UP000004810">
    <property type="component" value="Unassembled WGS sequence"/>
</dbReference>
<sequence length="103" mass="11743">MAIVVGFLNQRELDHRKQWQSLLMKEVYVIVAVSLFCQIVKCQDFFSLISPFFGRVVVPKEEKTGNGGSLVQEFVKLGTNIGQRLLQVKNSHSKSQNYRTDPV</sequence>
<reference evidence="2" key="1">
    <citation type="submission" date="2012-08" db="EMBL/GenBank/DDBJ databases">
        <title>The Genome Sequence of Wuchereria bancrofti.</title>
        <authorList>
            <person name="Nutman T.B."/>
            <person name="Fink D.L."/>
            <person name="Russ C."/>
            <person name="Young S."/>
            <person name="Zeng Q."/>
            <person name="Koehrsen M."/>
            <person name="Alvarado L."/>
            <person name="Berlin A."/>
            <person name="Chapman S.B."/>
            <person name="Chen Z."/>
            <person name="Freedman E."/>
            <person name="Gellesch M."/>
            <person name="Goldberg J."/>
            <person name="Griggs A."/>
            <person name="Gujja S."/>
            <person name="Heilman E.R."/>
            <person name="Heiman D."/>
            <person name="Hepburn T."/>
            <person name="Howarth C."/>
            <person name="Jen D."/>
            <person name="Larson L."/>
            <person name="Lewis B."/>
            <person name="Mehta T."/>
            <person name="Park D."/>
            <person name="Pearson M."/>
            <person name="Roberts A."/>
            <person name="Saif S."/>
            <person name="Shea T."/>
            <person name="Shenoy N."/>
            <person name="Sisk P."/>
            <person name="Stolte C."/>
            <person name="Sykes S."/>
            <person name="Walk T."/>
            <person name="White J."/>
            <person name="Yandava C."/>
            <person name="Haas B."/>
            <person name="Henn M.R."/>
            <person name="Nusbaum C."/>
            <person name="Birren B."/>
        </authorList>
    </citation>
    <scope>NUCLEOTIDE SEQUENCE [LARGE SCALE GENOMIC DNA]</scope>
    <source>
        <strain evidence="2">NA</strain>
    </source>
</reference>
<organism evidence="1 2">
    <name type="scientific">Wuchereria bancrofti</name>
    <dbReference type="NCBI Taxonomy" id="6293"/>
    <lineage>
        <taxon>Eukaryota</taxon>
        <taxon>Metazoa</taxon>
        <taxon>Ecdysozoa</taxon>
        <taxon>Nematoda</taxon>
        <taxon>Chromadorea</taxon>
        <taxon>Rhabditida</taxon>
        <taxon>Spirurina</taxon>
        <taxon>Spiruromorpha</taxon>
        <taxon>Filarioidea</taxon>
        <taxon>Onchocercidae</taxon>
        <taxon>Wuchereria</taxon>
    </lineage>
</organism>
<name>J9BCE6_WUCBA</name>
<proteinExistence type="predicted"/>
<gene>
    <name evidence="1" type="ORF">WUBG_04222</name>
</gene>
<dbReference type="EMBL" id="ADBV01001422">
    <property type="protein sequence ID" value="EJW84865.1"/>
    <property type="molecule type" value="Genomic_DNA"/>
</dbReference>
<evidence type="ECO:0000313" key="2">
    <source>
        <dbReference type="Proteomes" id="UP000004810"/>
    </source>
</evidence>
<accession>J9BCE6</accession>
<comment type="caution">
    <text evidence="1">The sequence shown here is derived from an EMBL/GenBank/DDBJ whole genome shotgun (WGS) entry which is preliminary data.</text>
</comment>
<protein>
    <submittedName>
        <fullName evidence="1">Uncharacterized protein</fullName>
    </submittedName>
</protein>
<evidence type="ECO:0000313" key="1">
    <source>
        <dbReference type="EMBL" id="EJW84865.1"/>
    </source>
</evidence>